<dbReference type="PROSITE" id="PS52016">
    <property type="entry name" value="TONB_DEPENDENT_REC_3"/>
    <property type="match status" value="1"/>
</dbReference>
<dbReference type="InterPro" id="IPR036942">
    <property type="entry name" value="Beta-barrel_TonB_sf"/>
</dbReference>
<dbReference type="SUPFAM" id="SSF56935">
    <property type="entry name" value="Porins"/>
    <property type="match status" value="1"/>
</dbReference>
<dbReference type="InterPro" id="IPR039426">
    <property type="entry name" value="TonB-dep_rcpt-like"/>
</dbReference>
<dbReference type="PANTHER" id="PTHR30069">
    <property type="entry name" value="TONB-DEPENDENT OUTER MEMBRANE RECEPTOR"/>
    <property type="match status" value="1"/>
</dbReference>
<dbReference type="Gene3D" id="2.60.40.10">
    <property type="entry name" value="Immunoglobulins"/>
    <property type="match status" value="1"/>
</dbReference>
<comment type="similarity">
    <text evidence="10 11">Belongs to the TonB-dependent receptor family.</text>
</comment>
<organism evidence="15 16">
    <name type="scientific">Sphingobacterium kitahiroshimense</name>
    <dbReference type="NCBI Taxonomy" id="470446"/>
    <lineage>
        <taxon>Bacteria</taxon>
        <taxon>Pseudomonadati</taxon>
        <taxon>Bacteroidota</taxon>
        <taxon>Sphingobacteriia</taxon>
        <taxon>Sphingobacteriales</taxon>
        <taxon>Sphingobacteriaceae</taxon>
        <taxon>Sphingobacterium</taxon>
    </lineage>
</organism>
<evidence type="ECO:0000256" key="7">
    <source>
        <dbReference type="ARBA" id="ARBA00023136"/>
    </source>
</evidence>
<evidence type="ECO:0000259" key="14">
    <source>
        <dbReference type="Pfam" id="PF07715"/>
    </source>
</evidence>
<keyword evidence="8 15" id="KW-0675">Receptor</keyword>
<accession>A0ABV0BVI4</accession>
<keyword evidence="16" id="KW-1185">Reference proteome</keyword>
<dbReference type="InterPro" id="IPR037066">
    <property type="entry name" value="Plug_dom_sf"/>
</dbReference>
<dbReference type="Proteomes" id="UP001409291">
    <property type="component" value="Unassembled WGS sequence"/>
</dbReference>
<evidence type="ECO:0000256" key="4">
    <source>
        <dbReference type="ARBA" id="ARBA00022692"/>
    </source>
</evidence>
<evidence type="ECO:0000256" key="5">
    <source>
        <dbReference type="ARBA" id="ARBA00022729"/>
    </source>
</evidence>
<evidence type="ECO:0000256" key="12">
    <source>
        <dbReference type="SAM" id="SignalP"/>
    </source>
</evidence>
<keyword evidence="9 10" id="KW-0998">Cell outer membrane</keyword>
<dbReference type="RefSeq" id="WP_346581603.1">
    <property type="nucleotide sequence ID" value="NZ_JBDJNQ010000007.1"/>
</dbReference>
<dbReference type="Pfam" id="PF00593">
    <property type="entry name" value="TonB_dep_Rec_b-barrel"/>
    <property type="match status" value="1"/>
</dbReference>
<keyword evidence="4 10" id="KW-0812">Transmembrane</keyword>
<keyword evidence="3 10" id="KW-1134">Transmembrane beta strand</keyword>
<evidence type="ECO:0000256" key="11">
    <source>
        <dbReference type="RuleBase" id="RU003357"/>
    </source>
</evidence>
<keyword evidence="6 11" id="KW-0798">TonB box</keyword>
<feature type="domain" description="TonB-dependent receptor-like beta-barrel" evidence="13">
    <location>
        <begin position="423"/>
        <end position="987"/>
    </location>
</feature>
<dbReference type="InterPro" id="IPR023997">
    <property type="entry name" value="TonB-dep_OMP_SusC/RagA_CS"/>
</dbReference>
<evidence type="ECO:0000256" key="3">
    <source>
        <dbReference type="ARBA" id="ARBA00022452"/>
    </source>
</evidence>
<dbReference type="NCBIfam" id="TIGR04057">
    <property type="entry name" value="SusC_RagA_signa"/>
    <property type="match status" value="1"/>
</dbReference>
<dbReference type="Gene3D" id="2.170.130.10">
    <property type="entry name" value="TonB-dependent receptor, plug domain"/>
    <property type="match status" value="1"/>
</dbReference>
<dbReference type="Pfam" id="PF13620">
    <property type="entry name" value="CarboxypepD_reg"/>
    <property type="match status" value="1"/>
</dbReference>
<dbReference type="EMBL" id="JBDJNQ010000007">
    <property type="protein sequence ID" value="MEN5378550.1"/>
    <property type="molecule type" value="Genomic_DNA"/>
</dbReference>
<dbReference type="InterPro" id="IPR013783">
    <property type="entry name" value="Ig-like_fold"/>
</dbReference>
<dbReference type="SUPFAM" id="SSF49464">
    <property type="entry name" value="Carboxypeptidase regulatory domain-like"/>
    <property type="match status" value="1"/>
</dbReference>
<comment type="subcellular location">
    <subcellularLocation>
        <location evidence="1 10">Cell outer membrane</location>
        <topology evidence="1 10">Multi-pass membrane protein</topology>
    </subcellularLocation>
</comment>
<evidence type="ECO:0000256" key="8">
    <source>
        <dbReference type="ARBA" id="ARBA00023170"/>
    </source>
</evidence>
<dbReference type="PANTHER" id="PTHR30069:SF29">
    <property type="entry name" value="HEMOGLOBIN AND HEMOGLOBIN-HAPTOGLOBIN-BINDING PROTEIN 1-RELATED"/>
    <property type="match status" value="1"/>
</dbReference>
<feature type="signal peptide" evidence="12">
    <location>
        <begin position="1"/>
        <end position="20"/>
    </location>
</feature>
<evidence type="ECO:0000256" key="9">
    <source>
        <dbReference type="ARBA" id="ARBA00023237"/>
    </source>
</evidence>
<dbReference type="NCBIfam" id="TIGR04056">
    <property type="entry name" value="OMP_RagA_SusC"/>
    <property type="match status" value="1"/>
</dbReference>
<proteinExistence type="inferred from homology"/>
<dbReference type="Gene3D" id="2.40.170.20">
    <property type="entry name" value="TonB-dependent receptor, beta-barrel domain"/>
    <property type="match status" value="1"/>
</dbReference>
<name>A0ABV0BVI4_9SPHI</name>
<feature type="chain" id="PRO_5046042328" evidence="12">
    <location>
        <begin position="21"/>
        <end position="1025"/>
    </location>
</feature>
<dbReference type="InterPro" id="IPR000531">
    <property type="entry name" value="Beta-barrel_TonB"/>
</dbReference>
<evidence type="ECO:0000256" key="6">
    <source>
        <dbReference type="ARBA" id="ARBA00023077"/>
    </source>
</evidence>
<evidence type="ECO:0000256" key="10">
    <source>
        <dbReference type="PROSITE-ProRule" id="PRU01360"/>
    </source>
</evidence>
<evidence type="ECO:0000256" key="2">
    <source>
        <dbReference type="ARBA" id="ARBA00022448"/>
    </source>
</evidence>
<keyword evidence="7 10" id="KW-0472">Membrane</keyword>
<keyword evidence="5 12" id="KW-0732">Signal</keyword>
<gene>
    <name evidence="15" type="ORF">ABE541_14900</name>
</gene>
<comment type="caution">
    <text evidence="15">The sequence shown here is derived from an EMBL/GenBank/DDBJ whole genome shotgun (WGS) entry which is preliminary data.</text>
</comment>
<reference evidence="15 16" key="1">
    <citation type="submission" date="2024-04" db="EMBL/GenBank/DDBJ databases">
        <title>WGS of bacteria from Torrens River.</title>
        <authorList>
            <person name="Wyrsch E.R."/>
            <person name="Drigo B."/>
        </authorList>
    </citation>
    <scope>NUCLEOTIDE SEQUENCE [LARGE SCALE GENOMIC DNA]</scope>
    <source>
        <strain evidence="15 16">TWI391</strain>
    </source>
</reference>
<dbReference type="Pfam" id="PF07715">
    <property type="entry name" value="Plug"/>
    <property type="match status" value="1"/>
</dbReference>
<dbReference type="InterPro" id="IPR012910">
    <property type="entry name" value="Plug_dom"/>
</dbReference>
<protein>
    <submittedName>
        <fullName evidence="15">TonB-dependent receptor</fullName>
    </submittedName>
</protein>
<evidence type="ECO:0000313" key="16">
    <source>
        <dbReference type="Proteomes" id="UP001409291"/>
    </source>
</evidence>
<dbReference type="InterPro" id="IPR023996">
    <property type="entry name" value="TonB-dep_OMP_SusC/RagA"/>
</dbReference>
<keyword evidence="2 10" id="KW-0813">Transport</keyword>
<evidence type="ECO:0000259" key="13">
    <source>
        <dbReference type="Pfam" id="PF00593"/>
    </source>
</evidence>
<feature type="domain" description="TonB-dependent receptor plug" evidence="14">
    <location>
        <begin position="143"/>
        <end position="231"/>
    </location>
</feature>
<evidence type="ECO:0000256" key="1">
    <source>
        <dbReference type="ARBA" id="ARBA00004571"/>
    </source>
</evidence>
<sequence>MKLRALLTMLSISVALQSYAQSNGQIRGTIMDNNGVVKTGATVVLLDTKGQVVTSISTDQKGVFVFKELNEDAKYKIKVSMIGYESYLEDLKGIKSGDSNSILITLKEQLSALDEVVVIGYGQQKRGDLTTAVSSLPNVAENVARPLTNVADLMQGNVAGVTVMSAGGDPSAMPKVMIRGMGTLNAESPLYVVDGAPYYGGPINPNDIESMDILKDAASAAIYGAQASSGVIVITTKSGKAGAPKLSVDLYRGWQNASNLPTALNATQYAQAYNDAAKRDGVNPADGHNATLNPWGQETRTNWMNEIFRTGNILNANAQVSGGSERSRYNSSFGYHDKEGLLLNTGYKRFAYRLKSEFDFFDRLTLGQNFYVNHTTARGTNTSSSYSGSIINAIYMNPAAPVYDEKGLFHGTVPFNLSQFSSAYGDTYNPVALLLRPTVNNPTLNLNGNVFAKVDLWDGLTFKSNFVLDINRYSLKRFDPKIPEIGRSNGNNYLTQEEARTDRWIWDQQLNYTKRFGDHQIDAVAVYSAQKTKYEQYYIQGMGFEREDDWYQYIENAQSIPGIPTSDVWEDALTSAIARVNYNYAGRYYLGASIRQDRSSRLPINNRSDVFTSISGAWKISSESFFKSDFINDLKLRASWGQIGNIQSVDKYAYNLPLNSGTVTPLGSEGLLVRHFAMIKQGNPNLIWETSESWDIGLDMTLFRQLSFTADYYRKKTIGMIYEIQPDPHSGMQRGPTSNTGDIMNKGFEFSTKYNHQFGDWKLGLNANIAFNRNEVLNIDGLGSDFIEHGDNVRGILSPYRSTPGQALYSYYLIPNTGIFNSEAEVQAHSLNGKLIQPFARPGDLKFEDTNGDGKISFDDRVYMGSAVPKFTYGFALNLDYKNFDLNVLTYGISGAKIFNGYKFTAYNAGLQGYNLDNRVLNAWTPDNLNSNIPALSSKDPNANYGTISDWYLESGDYFRIKNITVGYNLPKFLNKLQSRIYFSAENPFTFTSYSGIDPEVGSIGLDVANYPLAKTYTIGLNVNF</sequence>
<dbReference type="InterPro" id="IPR008969">
    <property type="entry name" value="CarboxyPept-like_regulatory"/>
</dbReference>
<evidence type="ECO:0000313" key="15">
    <source>
        <dbReference type="EMBL" id="MEN5378550.1"/>
    </source>
</evidence>